<keyword evidence="5" id="KW-1185">Reference proteome</keyword>
<gene>
    <name evidence="4" type="ORF">CATMQ487_18030</name>
</gene>
<dbReference type="Gene3D" id="3.40.630.30">
    <property type="match status" value="1"/>
</dbReference>
<dbReference type="PANTHER" id="PTHR43877:SF2">
    <property type="entry name" value="AMINOALKYLPHOSPHONATE N-ACETYLTRANSFERASE-RELATED"/>
    <property type="match status" value="1"/>
</dbReference>
<dbReference type="SUPFAM" id="SSF55729">
    <property type="entry name" value="Acyl-CoA N-acyltransferases (Nat)"/>
    <property type="match status" value="1"/>
</dbReference>
<sequence>MNSSLERGNTSPRIVLTPADEGDFEALLSLRMAAMRESLEYIGRFDPQRARERLSRGFNPAHTRHIVYEGGLVGFVAVIPREHDWLLDHLYIHPTAQGLGIGSWVMAQVLAEADRRGVAVSVTALKHSDATRFYQRHGFVLEAEGEWDLYFRRPAQPNASRAPRA</sequence>
<accession>A0ABM7YKI8</accession>
<dbReference type="InterPro" id="IPR016181">
    <property type="entry name" value="Acyl_CoA_acyltransferase"/>
</dbReference>
<keyword evidence="2" id="KW-0012">Acyltransferase</keyword>
<proteinExistence type="predicted"/>
<reference evidence="4" key="1">
    <citation type="submission" date="2022-04" db="EMBL/GenBank/DDBJ databases">
        <title>Whole genome sequence of Sphaerotilus sp. FB-5.</title>
        <authorList>
            <person name="Takeda M."/>
            <person name="Narihara S."/>
            <person name="Akimoto M."/>
            <person name="Akimoto R."/>
            <person name="Nishiyashiki S."/>
            <person name="Murakami T."/>
        </authorList>
    </citation>
    <scope>NUCLEOTIDE SEQUENCE</scope>
    <source>
        <strain evidence="4">FB-5</strain>
    </source>
</reference>
<dbReference type="CDD" id="cd04301">
    <property type="entry name" value="NAT_SF"/>
    <property type="match status" value="1"/>
</dbReference>
<name>A0ABM7YKI8_9BURK</name>
<organism evidence="4 5">
    <name type="scientific">Sphaerotilus microaerophilus</name>
    <dbReference type="NCBI Taxonomy" id="2914710"/>
    <lineage>
        <taxon>Bacteria</taxon>
        <taxon>Pseudomonadati</taxon>
        <taxon>Pseudomonadota</taxon>
        <taxon>Betaproteobacteria</taxon>
        <taxon>Burkholderiales</taxon>
        <taxon>Sphaerotilaceae</taxon>
        <taxon>Sphaerotilus</taxon>
    </lineage>
</organism>
<dbReference type="PANTHER" id="PTHR43877">
    <property type="entry name" value="AMINOALKYLPHOSPHONATE N-ACETYLTRANSFERASE-RELATED-RELATED"/>
    <property type="match status" value="1"/>
</dbReference>
<dbReference type="EMBL" id="AP025730">
    <property type="protein sequence ID" value="BDI04833.1"/>
    <property type="molecule type" value="Genomic_DNA"/>
</dbReference>
<evidence type="ECO:0000313" key="5">
    <source>
        <dbReference type="Proteomes" id="UP001057498"/>
    </source>
</evidence>
<dbReference type="PROSITE" id="PS51186">
    <property type="entry name" value="GNAT"/>
    <property type="match status" value="1"/>
</dbReference>
<evidence type="ECO:0000256" key="2">
    <source>
        <dbReference type="ARBA" id="ARBA00023315"/>
    </source>
</evidence>
<keyword evidence="1" id="KW-0808">Transferase</keyword>
<evidence type="ECO:0000259" key="3">
    <source>
        <dbReference type="PROSITE" id="PS51186"/>
    </source>
</evidence>
<protein>
    <submittedName>
        <fullName evidence="4">GNAT family acetyltransferase</fullName>
    </submittedName>
</protein>
<feature type="domain" description="N-acetyltransferase" evidence="3">
    <location>
        <begin position="14"/>
        <end position="156"/>
    </location>
</feature>
<evidence type="ECO:0000313" key="4">
    <source>
        <dbReference type="EMBL" id="BDI04833.1"/>
    </source>
</evidence>
<dbReference type="Proteomes" id="UP001057498">
    <property type="component" value="Chromosome"/>
</dbReference>
<dbReference type="InterPro" id="IPR050832">
    <property type="entry name" value="Bact_Acetyltransf"/>
</dbReference>
<dbReference type="Pfam" id="PF13508">
    <property type="entry name" value="Acetyltransf_7"/>
    <property type="match status" value="1"/>
</dbReference>
<evidence type="ECO:0000256" key="1">
    <source>
        <dbReference type="ARBA" id="ARBA00022679"/>
    </source>
</evidence>
<dbReference type="RefSeq" id="WP_251972922.1">
    <property type="nucleotide sequence ID" value="NZ_AP025730.1"/>
</dbReference>
<dbReference type="InterPro" id="IPR000182">
    <property type="entry name" value="GNAT_dom"/>
</dbReference>